<proteinExistence type="predicted"/>
<organism evidence="2 3">
    <name type="scientific">Portunus trituberculatus</name>
    <name type="common">Swimming crab</name>
    <name type="synonym">Neptunus trituberculatus</name>
    <dbReference type="NCBI Taxonomy" id="210409"/>
    <lineage>
        <taxon>Eukaryota</taxon>
        <taxon>Metazoa</taxon>
        <taxon>Ecdysozoa</taxon>
        <taxon>Arthropoda</taxon>
        <taxon>Crustacea</taxon>
        <taxon>Multicrustacea</taxon>
        <taxon>Malacostraca</taxon>
        <taxon>Eumalacostraca</taxon>
        <taxon>Eucarida</taxon>
        <taxon>Decapoda</taxon>
        <taxon>Pleocyemata</taxon>
        <taxon>Brachyura</taxon>
        <taxon>Eubrachyura</taxon>
        <taxon>Portunoidea</taxon>
        <taxon>Portunidae</taxon>
        <taxon>Portuninae</taxon>
        <taxon>Portunus</taxon>
    </lineage>
</organism>
<evidence type="ECO:0000313" key="3">
    <source>
        <dbReference type="Proteomes" id="UP000324222"/>
    </source>
</evidence>
<reference evidence="2 3" key="1">
    <citation type="submission" date="2019-05" db="EMBL/GenBank/DDBJ databases">
        <title>Another draft genome of Portunus trituberculatus and its Hox gene families provides insights of decapod evolution.</title>
        <authorList>
            <person name="Jeong J.-H."/>
            <person name="Song I."/>
            <person name="Kim S."/>
            <person name="Choi T."/>
            <person name="Kim D."/>
            <person name="Ryu S."/>
            <person name="Kim W."/>
        </authorList>
    </citation>
    <scope>NUCLEOTIDE SEQUENCE [LARGE SCALE GENOMIC DNA]</scope>
    <source>
        <tissue evidence="2">Muscle</tissue>
    </source>
</reference>
<keyword evidence="3" id="KW-1185">Reference proteome</keyword>
<feature type="region of interest" description="Disordered" evidence="1">
    <location>
        <begin position="25"/>
        <end position="58"/>
    </location>
</feature>
<evidence type="ECO:0000256" key="1">
    <source>
        <dbReference type="SAM" id="MobiDB-lite"/>
    </source>
</evidence>
<evidence type="ECO:0000313" key="2">
    <source>
        <dbReference type="EMBL" id="MPC90576.1"/>
    </source>
</evidence>
<gene>
    <name evidence="2" type="ORF">E2C01_085570</name>
</gene>
<accession>A0A5B7J988</accession>
<protein>
    <submittedName>
        <fullName evidence="2">Uncharacterized protein</fullName>
    </submittedName>
</protein>
<dbReference type="AlphaFoldDB" id="A0A5B7J988"/>
<name>A0A5B7J988_PORTR</name>
<dbReference type="Proteomes" id="UP000324222">
    <property type="component" value="Unassembled WGS sequence"/>
</dbReference>
<comment type="caution">
    <text evidence="2">The sequence shown here is derived from an EMBL/GenBank/DDBJ whole genome shotgun (WGS) entry which is preliminary data.</text>
</comment>
<dbReference type="EMBL" id="VSRR010084890">
    <property type="protein sequence ID" value="MPC90576.1"/>
    <property type="molecule type" value="Genomic_DNA"/>
</dbReference>
<sequence>MEAIGTEGKVLACSTDETQDRDWVRKRQGRGKGGTPWQGKEKILFSSAKQVSQKPGSGRGRWIVTIKCVTCSSADTQNV</sequence>